<keyword evidence="1" id="KW-0472">Membrane</keyword>
<feature type="transmembrane region" description="Helical" evidence="1">
    <location>
        <begin position="64"/>
        <end position="84"/>
    </location>
</feature>
<name>A0A3S3ZJC1_9NOCA</name>
<gene>
    <name evidence="2" type="ORF">EGT50_11410</name>
</gene>
<comment type="caution">
    <text evidence="2">The sequence shown here is derived from an EMBL/GenBank/DDBJ whole genome shotgun (WGS) entry which is preliminary data.</text>
</comment>
<keyword evidence="1" id="KW-1133">Transmembrane helix</keyword>
<feature type="transmembrane region" description="Helical" evidence="1">
    <location>
        <begin position="128"/>
        <end position="151"/>
    </location>
</feature>
<sequence length="326" mass="33424">MTTPPTGPRVVDHAGAIFGLAVPVLAAAAGVAVTYVLEPRLPELIATPWSGSAPEALVSPTTSAWSLAAIVLIVGGGCGAIAALAQARLMMRRIMLLLGLTIVGGLLAAAVATTVRQLDATTVVDAPLHVGAIGLGLAVGAIVGLVGASLLRDHRVRTTATEAPAADLPRGAVELPITGQVGMSAGELAATGAALVAPAALVCWLADTWWPLGMYLPFVLLAMTILQFRLVVDAESIRVQNMGMSAIEYGTEEVLGAKVAQVRPFQDFGGWGFKSKGRGDQGVVTRTGPAVVITFACGDRLTVTTPRAEEIAGALNTLADQRLTRS</sequence>
<dbReference type="AlphaFoldDB" id="A0A3S3ZJC1"/>
<feature type="transmembrane region" description="Helical" evidence="1">
    <location>
        <begin position="16"/>
        <end position="37"/>
    </location>
</feature>
<dbReference type="OrthoDB" id="3178004at2"/>
<dbReference type="RefSeq" id="WP_127954523.1">
    <property type="nucleotide sequence ID" value="NZ_RKLO01000004.1"/>
</dbReference>
<accession>A0A3S3ZJC1</accession>
<evidence type="ECO:0000256" key="1">
    <source>
        <dbReference type="SAM" id="Phobius"/>
    </source>
</evidence>
<evidence type="ECO:0000313" key="2">
    <source>
        <dbReference type="EMBL" id="RVW02031.1"/>
    </source>
</evidence>
<feature type="transmembrane region" description="Helical" evidence="1">
    <location>
        <begin position="96"/>
        <end position="116"/>
    </location>
</feature>
<organism evidence="2 3">
    <name type="scientific">Rhodococcus xishaensis</name>
    <dbReference type="NCBI Taxonomy" id="2487364"/>
    <lineage>
        <taxon>Bacteria</taxon>
        <taxon>Bacillati</taxon>
        <taxon>Actinomycetota</taxon>
        <taxon>Actinomycetes</taxon>
        <taxon>Mycobacteriales</taxon>
        <taxon>Nocardiaceae</taxon>
        <taxon>Rhodococcus</taxon>
    </lineage>
</organism>
<proteinExistence type="predicted"/>
<keyword evidence="1" id="KW-0812">Transmembrane</keyword>
<reference evidence="2 3" key="1">
    <citation type="submission" date="2018-11" db="EMBL/GenBank/DDBJ databases">
        <title>Rhodococcus spongicola sp. nov. and Rhodococcus xishaensis sp. nov. from marine sponges.</title>
        <authorList>
            <person name="Li L."/>
            <person name="Lin H.W."/>
        </authorList>
    </citation>
    <scope>NUCLEOTIDE SEQUENCE [LARGE SCALE GENOMIC DNA]</scope>
    <source>
        <strain evidence="2 3">LHW51113</strain>
    </source>
</reference>
<protein>
    <submittedName>
        <fullName evidence="2">DUF1648 domain-containing protein</fullName>
    </submittedName>
</protein>
<dbReference type="EMBL" id="RKLO01000004">
    <property type="protein sequence ID" value="RVW02031.1"/>
    <property type="molecule type" value="Genomic_DNA"/>
</dbReference>
<feature type="transmembrane region" description="Helical" evidence="1">
    <location>
        <begin position="212"/>
        <end position="232"/>
    </location>
</feature>
<dbReference type="Proteomes" id="UP000283479">
    <property type="component" value="Unassembled WGS sequence"/>
</dbReference>
<keyword evidence="3" id="KW-1185">Reference proteome</keyword>
<evidence type="ECO:0000313" key="3">
    <source>
        <dbReference type="Proteomes" id="UP000283479"/>
    </source>
</evidence>
<feature type="transmembrane region" description="Helical" evidence="1">
    <location>
        <begin position="188"/>
        <end position="206"/>
    </location>
</feature>